<proteinExistence type="predicted"/>
<dbReference type="PROSITE" id="PS50943">
    <property type="entry name" value="HTH_CROC1"/>
    <property type="match status" value="1"/>
</dbReference>
<reference evidence="3" key="1">
    <citation type="journal article" date="2019" name="Int. J. Syst. Evol. Microbiol.">
        <title>The Global Catalogue of Microorganisms (GCM) 10K type strain sequencing project: providing services to taxonomists for standard genome sequencing and annotation.</title>
        <authorList>
            <consortium name="The Broad Institute Genomics Platform"/>
            <consortium name="The Broad Institute Genome Sequencing Center for Infectious Disease"/>
            <person name="Wu L."/>
            <person name="Ma J."/>
        </authorList>
    </citation>
    <scope>NUCLEOTIDE SEQUENCE [LARGE SCALE GENOMIC DNA]</scope>
    <source>
        <strain evidence="3">CGMCC 1.12477</strain>
    </source>
</reference>
<protein>
    <submittedName>
        <fullName evidence="2">Helix-turn-helix domain-containing protein</fullName>
    </submittedName>
</protein>
<evidence type="ECO:0000313" key="2">
    <source>
        <dbReference type="EMBL" id="MFD1510401.1"/>
    </source>
</evidence>
<comment type="caution">
    <text evidence="2">The sequence shown here is derived from an EMBL/GenBank/DDBJ whole genome shotgun (WGS) entry which is preliminary data.</text>
</comment>
<sequence length="273" mass="31165">MTNKSSIDTEREIADFFAQQLKKLMSDHNINLSALSENSGVSKATISNILSAQLGLPSLRSIYRLAVFFKTDIDYFLLKTNGINLMRNITMDFYPDAFLSENKMYEEVAASNPESFRVYICDTIPEFLKTEAILRAEIGDRKEIQEYAARMEGLKNFLLSSALSGLYLCDRYVLDSLKKRQGCYAALSTEEIKDQVEKIMKFNSAFFPQSQGYAVDYRKTGLTSSYLYGRDRIVMFSFEGYFSFSSQPITQTVKERVRNAISQGEGIQAYIER</sequence>
<keyword evidence="3" id="KW-1185">Reference proteome</keyword>
<evidence type="ECO:0000259" key="1">
    <source>
        <dbReference type="PROSITE" id="PS50943"/>
    </source>
</evidence>
<name>A0ABW4EI79_9RHOB</name>
<dbReference type="InterPro" id="IPR001387">
    <property type="entry name" value="Cro/C1-type_HTH"/>
</dbReference>
<dbReference type="SUPFAM" id="SSF47413">
    <property type="entry name" value="lambda repressor-like DNA-binding domains"/>
    <property type="match status" value="1"/>
</dbReference>
<dbReference type="SMART" id="SM00530">
    <property type="entry name" value="HTH_XRE"/>
    <property type="match status" value="1"/>
</dbReference>
<gene>
    <name evidence="2" type="ORF">ACFTOW_13425</name>
</gene>
<evidence type="ECO:0000313" key="3">
    <source>
        <dbReference type="Proteomes" id="UP001597186"/>
    </source>
</evidence>
<dbReference type="Proteomes" id="UP001597186">
    <property type="component" value="Unassembled WGS sequence"/>
</dbReference>
<feature type="domain" description="HTH cro/C1-type" evidence="1">
    <location>
        <begin position="21"/>
        <end position="76"/>
    </location>
</feature>
<dbReference type="EMBL" id="JBHUDD010000089">
    <property type="protein sequence ID" value="MFD1510401.1"/>
    <property type="molecule type" value="Genomic_DNA"/>
</dbReference>
<dbReference type="InterPro" id="IPR010982">
    <property type="entry name" value="Lambda_DNA-bd_dom_sf"/>
</dbReference>
<organism evidence="2 3">
    <name type="scientific">Lacimonas salitolerans</name>
    <dbReference type="NCBI Taxonomy" id="1323750"/>
    <lineage>
        <taxon>Bacteria</taxon>
        <taxon>Pseudomonadati</taxon>
        <taxon>Pseudomonadota</taxon>
        <taxon>Alphaproteobacteria</taxon>
        <taxon>Rhodobacterales</taxon>
        <taxon>Paracoccaceae</taxon>
        <taxon>Lacimonas</taxon>
    </lineage>
</organism>
<dbReference type="RefSeq" id="WP_379916544.1">
    <property type="nucleotide sequence ID" value="NZ_JBHUDD010000089.1"/>
</dbReference>
<dbReference type="Pfam" id="PF13443">
    <property type="entry name" value="HTH_26"/>
    <property type="match status" value="1"/>
</dbReference>
<accession>A0ABW4EI79</accession>
<dbReference type="Gene3D" id="1.10.260.40">
    <property type="entry name" value="lambda repressor-like DNA-binding domains"/>
    <property type="match status" value="1"/>
</dbReference>
<dbReference type="CDD" id="cd00093">
    <property type="entry name" value="HTH_XRE"/>
    <property type="match status" value="1"/>
</dbReference>